<evidence type="ECO:0000313" key="5">
    <source>
        <dbReference type="Proteomes" id="UP000638648"/>
    </source>
</evidence>
<dbReference type="InterPro" id="IPR029028">
    <property type="entry name" value="Alpha/beta_knot_MTases"/>
</dbReference>
<name>A0A927N139_9ACTN</name>
<sequence length="268" mass="29043">MASQRVGLHHPRVRQVLSLARNGAADDHLLVAEGVWAHEMLARAGTLVETFLWCPDICRSDRVRDCAERMSAMAETAYEISPKVLARLTARARPDGLISVARLPRWDAADVPVDESSLVLVVDGIEYAGNLGTLIRTADACHADCLLVTSRQVRLTHPRVFVASRGTVLTTPIVEFPGSAQAAEWLESRGFEIFLADPQATLTYRACGFRRGPTAVVVGSEGQGLPPQWYDRKVTAVSIPMLGTADSLNVSVSAAILLYEARAAKAGW</sequence>
<dbReference type="Proteomes" id="UP000638648">
    <property type="component" value="Unassembled WGS sequence"/>
</dbReference>
<keyword evidence="2" id="KW-0808">Transferase</keyword>
<dbReference type="RefSeq" id="WP_192754018.1">
    <property type="nucleotide sequence ID" value="NZ_BAABJL010000095.1"/>
</dbReference>
<gene>
    <name evidence="4" type="ORF">HEB94_007534</name>
</gene>
<proteinExistence type="predicted"/>
<dbReference type="PANTHER" id="PTHR43191">
    <property type="entry name" value="RRNA METHYLTRANSFERASE 3"/>
    <property type="match status" value="1"/>
</dbReference>
<dbReference type="EMBL" id="JADBEM010000001">
    <property type="protein sequence ID" value="MBE1610686.1"/>
    <property type="molecule type" value="Genomic_DNA"/>
</dbReference>
<dbReference type="InterPro" id="IPR051259">
    <property type="entry name" value="rRNA_Methyltransferase"/>
</dbReference>
<feature type="domain" description="tRNA/rRNA methyltransferase SpoU type" evidence="3">
    <location>
        <begin position="118"/>
        <end position="259"/>
    </location>
</feature>
<dbReference type="Gene3D" id="3.40.1280.10">
    <property type="match status" value="1"/>
</dbReference>
<dbReference type="GO" id="GO:0032259">
    <property type="term" value="P:methylation"/>
    <property type="evidence" value="ECO:0007669"/>
    <property type="project" value="UniProtKB-KW"/>
</dbReference>
<evidence type="ECO:0000259" key="3">
    <source>
        <dbReference type="Pfam" id="PF00588"/>
    </source>
</evidence>
<dbReference type="SUPFAM" id="SSF55315">
    <property type="entry name" value="L30e-like"/>
    <property type="match status" value="1"/>
</dbReference>
<protein>
    <submittedName>
        <fullName evidence="4">TrmH family RNA methyltransferase</fullName>
    </submittedName>
</protein>
<dbReference type="PANTHER" id="PTHR43191:SF2">
    <property type="entry name" value="RRNA METHYLTRANSFERASE 3, MITOCHONDRIAL"/>
    <property type="match status" value="1"/>
</dbReference>
<dbReference type="InterPro" id="IPR029064">
    <property type="entry name" value="Ribosomal_eL30-like_sf"/>
</dbReference>
<dbReference type="InterPro" id="IPR029026">
    <property type="entry name" value="tRNA_m1G_MTases_N"/>
</dbReference>
<dbReference type="InterPro" id="IPR001537">
    <property type="entry name" value="SpoU_MeTrfase"/>
</dbReference>
<accession>A0A927N139</accession>
<evidence type="ECO:0000256" key="2">
    <source>
        <dbReference type="ARBA" id="ARBA00022679"/>
    </source>
</evidence>
<dbReference type="Gene3D" id="3.30.1330.30">
    <property type="match status" value="1"/>
</dbReference>
<keyword evidence="1 4" id="KW-0489">Methyltransferase</keyword>
<reference evidence="4" key="1">
    <citation type="submission" date="2020-10" db="EMBL/GenBank/DDBJ databases">
        <title>Sequencing the genomes of 1000 actinobacteria strains.</title>
        <authorList>
            <person name="Klenk H.-P."/>
        </authorList>
    </citation>
    <scope>NUCLEOTIDE SEQUENCE</scope>
    <source>
        <strain evidence="4">DSM 45354</strain>
    </source>
</reference>
<comment type="caution">
    <text evidence="4">The sequence shown here is derived from an EMBL/GenBank/DDBJ whole genome shotgun (WGS) entry which is preliminary data.</text>
</comment>
<evidence type="ECO:0000313" key="4">
    <source>
        <dbReference type="EMBL" id="MBE1610686.1"/>
    </source>
</evidence>
<organism evidence="4 5">
    <name type="scientific">Actinopolymorpha pittospori</name>
    <dbReference type="NCBI Taxonomy" id="648752"/>
    <lineage>
        <taxon>Bacteria</taxon>
        <taxon>Bacillati</taxon>
        <taxon>Actinomycetota</taxon>
        <taxon>Actinomycetes</taxon>
        <taxon>Propionibacteriales</taxon>
        <taxon>Actinopolymorphaceae</taxon>
        <taxon>Actinopolymorpha</taxon>
    </lineage>
</organism>
<dbReference type="GO" id="GO:0006396">
    <property type="term" value="P:RNA processing"/>
    <property type="evidence" value="ECO:0007669"/>
    <property type="project" value="InterPro"/>
</dbReference>
<dbReference type="SUPFAM" id="SSF75217">
    <property type="entry name" value="alpha/beta knot"/>
    <property type="match status" value="1"/>
</dbReference>
<dbReference type="GO" id="GO:0003723">
    <property type="term" value="F:RNA binding"/>
    <property type="evidence" value="ECO:0007669"/>
    <property type="project" value="InterPro"/>
</dbReference>
<dbReference type="AlphaFoldDB" id="A0A927N139"/>
<dbReference type="Pfam" id="PF00588">
    <property type="entry name" value="SpoU_methylase"/>
    <property type="match status" value="1"/>
</dbReference>
<keyword evidence="5" id="KW-1185">Reference proteome</keyword>
<evidence type="ECO:0000256" key="1">
    <source>
        <dbReference type="ARBA" id="ARBA00022603"/>
    </source>
</evidence>
<dbReference type="GO" id="GO:0008173">
    <property type="term" value="F:RNA methyltransferase activity"/>
    <property type="evidence" value="ECO:0007669"/>
    <property type="project" value="InterPro"/>
</dbReference>